<dbReference type="Pfam" id="PF13419">
    <property type="entry name" value="HAD_2"/>
    <property type="match status" value="1"/>
</dbReference>
<dbReference type="InterPro" id="IPR006439">
    <property type="entry name" value="HAD-SF_hydro_IA"/>
</dbReference>
<dbReference type="InterPro" id="IPR036412">
    <property type="entry name" value="HAD-like_sf"/>
</dbReference>
<sequence length="216" mass="24685">MEGQIAALFDLDGVVVDTESQYTEFWGIQNDKYLPNSPNMRNEIKGSTLSQIYNKYFKDQKDIQDKITKELNIFESKMEYQYIDGVINFFKDLKKNKVKMAIVTSSNDEKMKSVYLRHPELKGFFDCIITADKITKSKPNPECYVKAADELGVPYSNCYVFEDSFAGLSAGMNAKMTVVGLATTNKADDIKDKCNHVIPTFKDFTYKNLLTINHIN</sequence>
<keyword evidence="2" id="KW-1185">Reference proteome</keyword>
<protein>
    <submittedName>
        <fullName evidence="1">Uncharacterized protein</fullName>
    </submittedName>
</protein>
<dbReference type="Proteomes" id="UP001470230">
    <property type="component" value="Unassembled WGS sequence"/>
</dbReference>
<proteinExistence type="predicted"/>
<dbReference type="InterPro" id="IPR023198">
    <property type="entry name" value="PGP-like_dom2"/>
</dbReference>
<evidence type="ECO:0000313" key="1">
    <source>
        <dbReference type="EMBL" id="KAK8894331.1"/>
    </source>
</evidence>
<dbReference type="SFLD" id="SFLDG01129">
    <property type="entry name" value="C1.5:_HAD__Beta-PGM__Phosphata"/>
    <property type="match status" value="1"/>
</dbReference>
<dbReference type="NCBIfam" id="TIGR01509">
    <property type="entry name" value="HAD-SF-IA-v3"/>
    <property type="match status" value="1"/>
</dbReference>
<comment type="caution">
    <text evidence="1">The sequence shown here is derived from an EMBL/GenBank/DDBJ whole genome shotgun (WGS) entry which is preliminary data.</text>
</comment>
<dbReference type="SFLD" id="SFLDG01135">
    <property type="entry name" value="C1.5.6:_HAD__Beta-PGM__Phospha"/>
    <property type="match status" value="1"/>
</dbReference>
<dbReference type="EMBL" id="JAPFFF010000003">
    <property type="protein sequence ID" value="KAK8894331.1"/>
    <property type="molecule type" value="Genomic_DNA"/>
</dbReference>
<evidence type="ECO:0000313" key="2">
    <source>
        <dbReference type="Proteomes" id="UP001470230"/>
    </source>
</evidence>
<dbReference type="CDD" id="cd07505">
    <property type="entry name" value="HAD_BPGM-like"/>
    <property type="match status" value="1"/>
</dbReference>
<dbReference type="NCBIfam" id="TIGR01549">
    <property type="entry name" value="HAD-SF-IA-v1"/>
    <property type="match status" value="1"/>
</dbReference>
<organism evidence="1 2">
    <name type="scientific">Tritrichomonas musculus</name>
    <dbReference type="NCBI Taxonomy" id="1915356"/>
    <lineage>
        <taxon>Eukaryota</taxon>
        <taxon>Metamonada</taxon>
        <taxon>Parabasalia</taxon>
        <taxon>Tritrichomonadida</taxon>
        <taxon>Tritrichomonadidae</taxon>
        <taxon>Tritrichomonas</taxon>
    </lineage>
</organism>
<reference evidence="1 2" key="1">
    <citation type="submission" date="2024-04" db="EMBL/GenBank/DDBJ databases">
        <title>Tritrichomonas musculus Genome.</title>
        <authorList>
            <person name="Alves-Ferreira E."/>
            <person name="Grigg M."/>
            <person name="Lorenzi H."/>
            <person name="Galac M."/>
        </authorList>
    </citation>
    <scope>NUCLEOTIDE SEQUENCE [LARGE SCALE GENOMIC DNA]</scope>
    <source>
        <strain evidence="1 2">EAF2021</strain>
    </source>
</reference>
<name>A0ABR2KU78_9EUKA</name>
<dbReference type="SFLD" id="SFLDS00003">
    <property type="entry name" value="Haloacid_Dehalogenase"/>
    <property type="match status" value="1"/>
</dbReference>
<accession>A0ABR2KU78</accession>
<dbReference type="PRINTS" id="PR00413">
    <property type="entry name" value="HADHALOGNASE"/>
</dbReference>
<dbReference type="Gene3D" id="1.10.150.240">
    <property type="entry name" value="Putative phosphatase, domain 2"/>
    <property type="match status" value="1"/>
</dbReference>
<dbReference type="InterPro" id="IPR041492">
    <property type="entry name" value="HAD_2"/>
</dbReference>
<dbReference type="SUPFAM" id="SSF56784">
    <property type="entry name" value="HAD-like"/>
    <property type="match status" value="1"/>
</dbReference>
<dbReference type="PANTHER" id="PTHR18901">
    <property type="entry name" value="2-DEOXYGLUCOSE-6-PHOSPHATE PHOSPHATASE 2"/>
    <property type="match status" value="1"/>
</dbReference>
<gene>
    <name evidence="1" type="ORF">M9Y10_022766</name>
</gene>
<dbReference type="PANTHER" id="PTHR18901:SF38">
    <property type="entry name" value="PSEUDOURIDINE-5'-PHOSPHATASE"/>
    <property type="match status" value="1"/>
</dbReference>
<dbReference type="InterPro" id="IPR023214">
    <property type="entry name" value="HAD_sf"/>
</dbReference>
<dbReference type="Gene3D" id="3.40.50.1000">
    <property type="entry name" value="HAD superfamily/HAD-like"/>
    <property type="match status" value="1"/>
</dbReference>